<dbReference type="InterPro" id="IPR012910">
    <property type="entry name" value="Plug_dom"/>
</dbReference>
<name>A0A3B7MK48_9BACT</name>
<accession>A0A3B7MK48</accession>
<dbReference type="InterPro" id="IPR008969">
    <property type="entry name" value="CarboxyPept-like_regulatory"/>
</dbReference>
<comment type="similarity">
    <text evidence="8">Belongs to the TonB-dependent receptor family.</text>
</comment>
<dbReference type="Gene3D" id="2.40.170.20">
    <property type="entry name" value="TonB-dependent receptor, beta-barrel domain"/>
    <property type="match status" value="1"/>
</dbReference>
<dbReference type="OrthoDB" id="9768177at2"/>
<dbReference type="GO" id="GO:0015344">
    <property type="term" value="F:siderophore uptake transmembrane transporter activity"/>
    <property type="evidence" value="ECO:0007669"/>
    <property type="project" value="TreeGrafter"/>
</dbReference>
<dbReference type="Pfam" id="PF07660">
    <property type="entry name" value="STN"/>
    <property type="match status" value="1"/>
</dbReference>
<dbReference type="SMART" id="SM00965">
    <property type="entry name" value="STN"/>
    <property type="match status" value="1"/>
</dbReference>
<evidence type="ECO:0000256" key="2">
    <source>
        <dbReference type="ARBA" id="ARBA00022448"/>
    </source>
</evidence>
<evidence type="ECO:0000256" key="7">
    <source>
        <dbReference type="ARBA" id="ARBA00023237"/>
    </source>
</evidence>
<dbReference type="PANTHER" id="PTHR30069">
    <property type="entry name" value="TONB-DEPENDENT OUTER MEMBRANE RECEPTOR"/>
    <property type="match status" value="1"/>
</dbReference>
<keyword evidence="3 8" id="KW-1134">Transmembrane beta strand</keyword>
<dbReference type="Pfam" id="PF07715">
    <property type="entry name" value="Plug"/>
    <property type="match status" value="1"/>
</dbReference>
<dbReference type="Gene3D" id="2.170.130.10">
    <property type="entry name" value="TonB-dependent receptor, plug domain"/>
    <property type="match status" value="1"/>
</dbReference>
<dbReference type="InterPro" id="IPR039426">
    <property type="entry name" value="TonB-dep_rcpt-like"/>
</dbReference>
<evidence type="ECO:0000313" key="10">
    <source>
        <dbReference type="EMBL" id="AXY73629.1"/>
    </source>
</evidence>
<keyword evidence="4 8" id="KW-0812">Transmembrane</keyword>
<comment type="subcellular location">
    <subcellularLocation>
        <location evidence="1 8">Cell outer membrane</location>
        <topology evidence="1 8">Multi-pass membrane protein</topology>
    </subcellularLocation>
</comment>
<dbReference type="InterPro" id="IPR011662">
    <property type="entry name" value="Secretin/TonB_short_N"/>
</dbReference>
<dbReference type="Proteomes" id="UP000263900">
    <property type="component" value="Chromosome"/>
</dbReference>
<dbReference type="KEGG" id="pseg:D3H65_06370"/>
<dbReference type="Pfam" id="PF13715">
    <property type="entry name" value="CarbopepD_reg_2"/>
    <property type="match status" value="1"/>
</dbReference>
<dbReference type="AlphaFoldDB" id="A0A3B7MK48"/>
<dbReference type="InterPro" id="IPR023997">
    <property type="entry name" value="TonB-dep_OMP_SusC/RagA_CS"/>
</dbReference>
<evidence type="ECO:0000256" key="3">
    <source>
        <dbReference type="ARBA" id="ARBA00022452"/>
    </source>
</evidence>
<evidence type="ECO:0000259" key="9">
    <source>
        <dbReference type="SMART" id="SM00965"/>
    </source>
</evidence>
<keyword evidence="2 8" id="KW-0813">Transport</keyword>
<keyword evidence="7 8" id="KW-0998">Cell outer membrane</keyword>
<gene>
    <name evidence="10" type="ORF">D3H65_06370</name>
</gene>
<evidence type="ECO:0000256" key="8">
    <source>
        <dbReference type="PROSITE-ProRule" id="PRU01360"/>
    </source>
</evidence>
<organism evidence="10 11">
    <name type="scientific">Paraflavitalea soli</name>
    <dbReference type="NCBI Taxonomy" id="2315862"/>
    <lineage>
        <taxon>Bacteria</taxon>
        <taxon>Pseudomonadati</taxon>
        <taxon>Bacteroidota</taxon>
        <taxon>Chitinophagia</taxon>
        <taxon>Chitinophagales</taxon>
        <taxon>Chitinophagaceae</taxon>
        <taxon>Paraflavitalea</taxon>
    </lineage>
</organism>
<dbReference type="SUPFAM" id="SSF49464">
    <property type="entry name" value="Carboxypeptidase regulatory domain-like"/>
    <property type="match status" value="1"/>
</dbReference>
<dbReference type="PANTHER" id="PTHR30069:SF29">
    <property type="entry name" value="HEMOGLOBIN AND HEMOGLOBIN-HAPTOGLOBIN-BINDING PROTEIN 1-RELATED"/>
    <property type="match status" value="1"/>
</dbReference>
<reference evidence="10 11" key="1">
    <citation type="submission" date="2018-09" db="EMBL/GenBank/DDBJ databases">
        <title>Genome sequencing of strain 6GH32-13.</title>
        <authorList>
            <person name="Weon H.-Y."/>
            <person name="Heo J."/>
            <person name="Kwon S.-W."/>
        </authorList>
    </citation>
    <scope>NUCLEOTIDE SEQUENCE [LARGE SCALE GENOMIC DNA]</scope>
    <source>
        <strain evidence="10 11">5GH32-13</strain>
    </source>
</reference>
<dbReference type="InterPro" id="IPR037066">
    <property type="entry name" value="Plug_dom_sf"/>
</dbReference>
<evidence type="ECO:0000256" key="4">
    <source>
        <dbReference type="ARBA" id="ARBA00022692"/>
    </source>
</evidence>
<evidence type="ECO:0000256" key="6">
    <source>
        <dbReference type="ARBA" id="ARBA00023136"/>
    </source>
</evidence>
<dbReference type="SUPFAM" id="SSF56935">
    <property type="entry name" value="Porins"/>
    <property type="match status" value="1"/>
</dbReference>
<evidence type="ECO:0000256" key="1">
    <source>
        <dbReference type="ARBA" id="ARBA00004571"/>
    </source>
</evidence>
<feature type="domain" description="Secretin/TonB short N-terminal" evidence="9">
    <location>
        <begin position="69"/>
        <end position="120"/>
    </location>
</feature>
<protein>
    <submittedName>
        <fullName evidence="10">SusC/RagA family TonB-linked outer membrane protein</fullName>
    </submittedName>
</protein>
<dbReference type="InterPro" id="IPR023996">
    <property type="entry name" value="TonB-dep_OMP_SusC/RagA"/>
</dbReference>
<sequence>MQLHAFGKGRVKTAFATHQTWLAMKLTAIFLFLAFLHAGANTYAQKVTLSERNAPLRQVFKAIEKQTGYSFFYNNRTLQVAGKVDIQVKDASLRDALDLCFQHQPLSYIIQDRVIIVSTKEADPDRQPSAVLPLVNISGKITDADGNPLQGVSVFVKGKTKGTTTNADGTFTLNGVEETAILQVSYIGYAPQLIPVKNNTTINITLQKENRQEELVVVSYGLQKRREIVGAVAELKATDLKDMPVGTFAEKLQGKLPGVQLGQTTGRPGQSMDFRIRGAASISAGNSPLIVIDGLPITGNTDGVNNINPDEIEGFTVLKDAAATALYGSRAANGVIMITTKKGKAGVVKIDFNAYTGVATSMKNLKPEVMNATELATYMKGFYEDKIKYEGYTGGVPAEYQNPEQYGAGTDWYALLLRNAPVQSYSLSLSGGSEKASVSVVGGYFNQEGILKNSGYKRFSLRINAEFNLNKFIKVGASLAPSLQLEHNNRQSTSSSNAFNFDGQRQIIASTLMMPPMASPYNPDGSLTLGYAGGFSNLFTWANPLRQILEVNDDVTRTRLLSSVYAEFRFLDNFSFRSTVYGDIGNLTRKKFIPSTSLGGFNNVPIDNAPPGNKSALGEAGTSNNYSWINENILTWQKDFAGDHSLKVLAGFTTQHANDYTTNIIGRDYPDNKIPYINAAARVTATSGSQAWALLSYLGSVDYSFKGKYLLRGSVRRDGSSRFGFDNRYGTFPSAGIGWIVSDEAFMKKVPVISYFKVRASYGITGNNEIGNYTSIPTISSANYVFGGTLAPGAAQGNLGNSLLSWEKQKQLDIGADFGFFHDRLLFTYDYYHKYTDGLLYQVNVPRSSGFANIQTNIGTIKSWGHEFSVTSKNMVGKFEWSTNFNITFDRNLVTKLGINDAPIASSPSVALSEFTDWRTAVGQPLGQFYGYIFDGVYRNQSELDKGPKHSTSQVGTVRMKDLNGDGIIDAANDRTWIGNPNPDFIFGFTNNFRYQGFDLGIVVSGTYGNELKNSMEESLYNMDGVFNGPKELLQRWRSEADPGNGRIQRTLAGSTVLSRSDNSMFIHDASHLTINNITLGYTFKKSSYFNFLRNLRVYAGVQNAFIFTSYPGNPETSYNGLNGISQGEDIGAYPVARTYTFGLNVGF</sequence>
<proteinExistence type="inferred from homology"/>
<keyword evidence="6 8" id="KW-0472">Membrane</keyword>
<evidence type="ECO:0000313" key="11">
    <source>
        <dbReference type="Proteomes" id="UP000263900"/>
    </source>
</evidence>
<dbReference type="PROSITE" id="PS52016">
    <property type="entry name" value="TONB_DEPENDENT_REC_3"/>
    <property type="match status" value="1"/>
</dbReference>
<keyword evidence="5" id="KW-0732">Signal</keyword>
<dbReference type="EMBL" id="CP032157">
    <property type="protein sequence ID" value="AXY73629.1"/>
    <property type="molecule type" value="Genomic_DNA"/>
</dbReference>
<dbReference type="NCBIfam" id="TIGR04056">
    <property type="entry name" value="OMP_RagA_SusC"/>
    <property type="match status" value="1"/>
</dbReference>
<dbReference type="InterPro" id="IPR036942">
    <property type="entry name" value="Beta-barrel_TonB_sf"/>
</dbReference>
<dbReference type="NCBIfam" id="TIGR04057">
    <property type="entry name" value="SusC_RagA_signa"/>
    <property type="match status" value="1"/>
</dbReference>
<dbReference type="Gene3D" id="2.60.40.1120">
    <property type="entry name" value="Carboxypeptidase-like, regulatory domain"/>
    <property type="match status" value="1"/>
</dbReference>
<dbReference type="GO" id="GO:0044718">
    <property type="term" value="P:siderophore transmembrane transport"/>
    <property type="evidence" value="ECO:0007669"/>
    <property type="project" value="TreeGrafter"/>
</dbReference>
<keyword evidence="11" id="KW-1185">Reference proteome</keyword>
<evidence type="ECO:0000256" key="5">
    <source>
        <dbReference type="ARBA" id="ARBA00022729"/>
    </source>
</evidence>
<dbReference type="GO" id="GO:0009279">
    <property type="term" value="C:cell outer membrane"/>
    <property type="evidence" value="ECO:0007669"/>
    <property type="project" value="UniProtKB-SubCell"/>
</dbReference>